<accession>A0A0J8RPZ7</accession>
<dbReference type="PANTHER" id="PTHR12346:SF0">
    <property type="entry name" value="SIN3A, ISOFORM G"/>
    <property type="match status" value="1"/>
</dbReference>
<proteinExistence type="predicted"/>
<dbReference type="AlphaFoldDB" id="A0A0J8RPZ7"/>
<dbReference type="EMBL" id="DS016994">
    <property type="protein sequence ID" value="KMU86686.1"/>
    <property type="molecule type" value="Genomic_DNA"/>
</dbReference>
<dbReference type="Gene3D" id="1.20.1160.11">
    <property type="entry name" value="Paired amphipathic helix"/>
    <property type="match status" value="1"/>
</dbReference>
<gene>
    <name evidence="6" type="ORF">CIHG_04475</name>
</gene>
<dbReference type="VEuPathDB" id="FungiDB:CIHG_04475"/>
<dbReference type="Proteomes" id="UP000054563">
    <property type="component" value="Unassembled WGS sequence"/>
</dbReference>
<dbReference type="OrthoDB" id="10265969at2759"/>
<organism evidence="6 7">
    <name type="scientific">Coccidioides immitis H538.4</name>
    <dbReference type="NCBI Taxonomy" id="396776"/>
    <lineage>
        <taxon>Eukaryota</taxon>
        <taxon>Fungi</taxon>
        <taxon>Dikarya</taxon>
        <taxon>Ascomycota</taxon>
        <taxon>Pezizomycotina</taxon>
        <taxon>Eurotiomycetes</taxon>
        <taxon>Eurotiomycetidae</taxon>
        <taxon>Onygenales</taxon>
        <taxon>Onygenaceae</taxon>
        <taxon>Coccidioides</taxon>
    </lineage>
</organism>
<dbReference type="InterPro" id="IPR003822">
    <property type="entry name" value="PAH"/>
</dbReference>
<dbReference type="GO" id="GO:0000122">
    <property type="term" value="P:negative regulation of transcription by RNA polymerase II"/>
    <property type="evidence" value="ECO:0007669"/>
    <property type="project" value="TreeGrafter"/>
</dbReference>
<evidence type="ECO:0000256" key="1">
    <source>
        <dbReference type="ARBA" id="ARBA00004123"/>
    </source>
</evidence>
<dbReference type="InterPro" id="IPR039774">
    <property type="entry name" value="Sin3-like"/>
</dbReference>
<evidence type="ECO:0000313" key="7">
    <source>
        <dbReference type="Proteomes" id="UP000054563"/>
    </source>
</evidence>
<dbReference type="SUPFAM" id="SSF47762">
    <property type="entry name" value="PAH2 domain"/>
    <property type="match status" value="1"/>
</dbReference>
<evidence type="ECO:0000313" key="6">
    <source>
        <dbReference type="EMBL" id="KMU86686.1"/>
    </source>
</evidence>
<evidence type="ECO:0000256" key="2">
    <source>
        <dbReference type="ARBA" id="ARBA00022491"/>
    </source>
</evidence>
<dbReference type="PROSITE" id="PS51477">
    <property type="entry name" value="PAH"/>
    <property type="match status" value="1"/>
</dbReference>
<dbReference type="GO" id="GO:0003714">
    <property type="term" value="F:transcription corepressor activity"/>
    <property type="evidence" value="ECO:0007669"/>
    <property type="project" value="InterPro"/>
</dbReference>
<comment type="subcellular location">
    <subcellularLocation>
        <location evidence="1 4">Nucleus</location>
    </subcellularLocation>
</comment>
<name>A0A0J8RPZ7_COCIT</name>
<dbReference type="GO" id="GO:0070822">
    <property type="term" value="C:Sin3-type complex"/>
    <property type="evidence" value="ECO:0007669"/>
    <property type="project" value="TreeGrafter"/>
</dbReference>
<evidence type="ECO:0000256" key="4">
    <source>
        <dbReference type="PROSITE-ProRule" id="PRU00810"/>
    </source>
</evidence>
<dbReference type="InterPro" id="IPR036600">
    <property type="entry name" value="PAH_sf"/>
</dbReference>
<sequence length="93" mass="9956">MKDFKSQAIDTPGVIQRVSTLFNGHPTLIQGFNTFLPPGYRIECGPDDNPDAIRVTTPSGTNTISMSAGRPALEATTEPWDKGGGLIPPSRTE</sequence>
<reference evidence="7" key="1">
    <citation type="journal article" date="2010" name="Genome Res.">
        <title>Population genomic sequencing of Coccidioides fungi reveals recent hybridization and transposon control.</title>
        <authorList>
            <person name="Neafsey D.E."/>
            <person name="Barker B.M."/>
            <person name="Sharpton T.J."/>
            <person name="Stajich J.E."/>
            <person name="Park D.J."/>
            <person name="Whiston E."/>
            <person name="Hung C.-Y."/>
            <person name="McMahan C."/>
            <person name="White J."/>
            <person name="Sykes S."/>
            <person name="Heiman D."/>
            <person name="Young S."/>
            <person name="Zeng Q."/>
            <person name="Abouelleil A."/>
            <person name="Aftuck L."/>
            <person name="Bessette D."/>
            <person name="Brown A."/>
            <person name="FitzGerald M."/>
            <person name="Lui A."/>
            <person name="Macdonald J.P."/>
            <person name="Priest M."/>
            <person name="Orbach M.J."/>
            <person name="Galgiani J.N."/>
            <person name="Kirkland T.N."/>
            <person name="Cole G.T."/>
            <person name="Birren B.W."/>
            <person name="Henn M.R."/>
            <person name="Taylor J.W."/>
            <person name="Rounsley S.D."/>
        </authorList>
    </citation>
    <scope>NUCLEOTIDE SEQUENCE [LARGE SCALE GENOMIC DNA]</scope>
    <source>
        <strain evidence="7">H538.4</strain>
    </source>
</reference>
<keyword evidence="3 4" id="KW-0539">Nucleus</keyword>
<keyword evidence="2" id="KW-0678">Repressor</keyword>
<protein>
    <submittedName>
        <fullName evidence="6">Paired amphipathic helix protein Sin3a</fullName>
    </submittedName>
</protein>
<evidence type="ECO:0000256" key="3">
    <source>
        <dbReference type="ARBA" id="ARBA00023242"/>
    </source>
</evidence>
<dbReference type="PANTHER" id="PTHR12346">
    <property type="entry name" value="SIN3B-RELATED"/>
    <property type="match status" value="1"/>
</dbReference>
<evidence type="ECO:0000256" key="5">
    <source>
        <dbReference type="SAM" id="MobiDB-lite"/>
    </source>
</evidence>
<dbReference type="STRING" id="396776.A0A0J8RPZ7"/>
<dbReference type="FunFam" id="1.20.1160.11:FF:000007">
    <property type="entry name" value="paired amphipathic helix protein Sin3b"/>
    <property type="match status" value="1"/>
</dbReference>
<dbReference type="Pfam" id="PF02671">
    <property type="entry name" value="PAH"/>
    <property type="match status" value="1"/>
</dbReference>
<feature type="region of interest" description="Disordered" evidence="5">
    <location>
        <begin position="58"/>
        <end position="93"/>
    </location>
</feature>